<keyword evidence="2" id="KW-1185">Reference proteome</keyword>
<reference evidence="1 2" key="1">
    <citation type="journal article" date="2023" name="Sci. Data">
        <title>Genome assembly of the Korean intertidal mud-creeper Batillaria attramentaria.</title>
        <authorList>
            <person name="Patra A.K."/>
            <person name="Ho P.T."/>
            <person name="Jun S."/>
            <person name="Lee S.J."/>
            <person name="Kim Y."/>
            <person name="Won Y.J."/>
        </authorList>
    </citation>
    <scope>NUCLEOTIDE SEQUENCE [LARGE SCALE GENOMIC DNA]</scope>
    <source>
        <strain evidence="1">Wonlab-2016</strain>
    </source>
</reference>
<dbReference type="Proteomes" id="UP001519460">
    <property type="component" value="Unassembled WGS sequence"/>
</dbReference>
<sequence>MFIHRDQLGFKDYDVSDRPLSPGLCVYQSEACWGMFTRNINHNKCIIYSTPSDLQGAPLPSGNYLFLGIKGKVTISAGTPPATGPRAGAHHVQSVRNMRVRCR</sequence>
<protein>
    <submittedName>
        <fullName evidence="1">Uncharacterized protein</fullName>
    </submittedName>
</protein>
<evidence type="ECO:0000313" key="2">
    <source>
        <dbReference type="Proteomes" id="UP001519460"/>
    </source>
</evidence>
<proteinExistence type="predicted"/>
<accession>A0ABD0JGK8</accession>
<dbReference type="EMBL" id="JACVVK020000453">
    <property type="protein sequence ID" value="KAK7473943.1"/>
    <property type="molecule type" value="Genomic_DNA"/>
</dbReference>
<gene>
    <name evidence="1" type="ORF">BaRGS_00034848</name>
</gene>
<evidence type="ECO:0000313" key="1">
    <source>
        <dbReference type="EMBL" id="KAK7473943.1"/>
    </source>
</evidence>
<organism evidence="1 2">
    <name type="scientific">Batillaria attramentaria</name>
    <dbReference type="NCBI Taxonomy" id="370345"/>
    <lineage>
        <taxon>Eukaryota</taxon>
        <taxon>Metazoa</taxon>
        <taxon>Spiralia</taxon>
        <taxon>Lophotrochozoa</taxon>
        <taxon>Mollusca</taxon>
        <taxon>Gastropoda</taxon>
        <taxon>Caenogastropoda</taxon>
        <taxon>Sorbeoconcha</taxon>
        <taxon>Cerithioidea</taxon>
        <taxon>Batillariidae</taxon>
        <taxon>Batillaria</taxon>
    </lineage>
</organism>
<name>A0ABD0JGK8_9CAEN</name>
<dbReference type="AlphaFoldDB" id="A0ABD0JGK8"/>
<comment type="caution">
    <text evidence="1">The sequence shown here is derived from an EMBL/GenBank/DDBJ whole genome shotgun (WGS) entry which is preliminary data.</text>
</comment>